<dbReference type="PATRIC" id="fig|1094508.3.peg.2755"/>
<keyword evidence="2" id="KW-1185">Reference proteome</keyword>
<name>I3WBR7_THESW</name>
<accession>I3WBR7</accession>
<dbReference type="Proteomes" id="UP000006178">
    <property type="component" value="Plasmid pMU3262"/>
</dbReference>
<gene>
    <name evidence="1" type="ordered locus">Tsac_2721</name>
</gene>
<dbReference type="KEGG" id="tsh:Tsac_2721"/>
<dbReference type="RefSeq" id="WP_014759539.1">
    <property type="nucleotide sequence ID" value="NC_017998.1"/>
</dbReference>
<organism evidence="1 2">
    <name type="scientific">Thermoanaerobacterium saccharolyticum (strain DSM 8691 / JW/SL-YS485)</name>
    <dbReference type="NCBI Taxonomy" id="1094508"/>
    <lineage>
        <taxon>Bacteria</taxon>
        <taxon>Bacillati</taxon>
        <taxon>Bacillota</taxon>
        <taxon>Clostridia</taxon>
        <taxon>Thermoanaerobacterales</taxon>
        <taxon>Thermoanaerobacteraceae</taxon>
        <taxon>Thermoanaerobacterium</taxon>
    </lineage>
</organism>
<proteinExistence type="predicted"/>
<geneLocation type="plasmid" evidence="1 2">
    <name>pMU3262</name>
</geneLocation>
<sequence length="76" mass="8282">MATLISAYENGHHRRCDAHCYNSKGDKCTCICGGANHGAGYKTALQNTREMAEKIIDSSIEISPDVINQQQSIQIA</sequence>
<dbReference type="AlphaFoldDB" id="I3WBR7"/>
<protein>
    <submittedName>
        <fullName evidence="1">Uncharacterized protein</fullName>
    </submittedName>
</protein>
<dbReference type="BioCyc" id="TSAC1094508:GLMA-2767-MONOMER"/>
<keyword evidence="1" id="KW-0614">Plasmid</keyword>
<evidence type="ECO:0000313" key="2">
    <source>
        <dbReference type="Proteomes" id="UP000006178"/>
    </source>
</evidence>
<evidence type="ECO:0000313" key="1">
    <source>
        <dbReference type="EMBL" id="AFK94268.1"/>
    </source>
</evidence>
<reference evidence="1 2" key="1">
    <citation type="journal article" date="2014" name="Appl. Environ. Microbiol.">
        <title>Profile of Secreted Hydrolases, Associated Proteins, and SlpA in Thermoanaerobacterium saccharolyticum during the Degradation of Hemicellulose.</title>
        <authorList>
            <person name="Currie D.H."/>
            <person name="Guss A.M."/>
            <person name="Herring C.D."/>
            <person name="Giannone R.J."/>
            <person name="Johnson C.M."/>
            <person name="Lankford P.K."/>
            <person name="Brown S.D."/>
            <person name="Hettich R.L."/>
            <person name="Lynd L.R."/>
        </authorList>
    </citation>
    <scope>NUCLEOTIDE SEQUENCE [LARGE SCALE GENOMIC DNA]</scope>
    <source>
        <strain evidence="2">DSM 8691 / JW/SL-YS485</strain>
    </source>
</reference>
<dbReference type="EMBL" id="CP003185">
    <property type="protein sequence ID" value="AFK94268.1"/>
    <property type="molecule type" value="Genomic_DNA"/>
</dbReference>